<dbReference type="NCBIfam" id="TIGR01509">
    <property type="entry name" value="HAD-SF-IA-v3"/>
    <property type="match status" value="1"/>
</dbReference>
<dbReference type="EMBL" id="JAKLMC020000037">
    <property type="protein sequence ID" value="KAK5949286.1"/>
    <property type="molecule type" value="Genomic_DNA"/>
</dbReference>
<proteinExistence type="predicted"/>
<dbReference type="Gene3D" id="1.10.150.240">
    <property type="entry name" value="Putative phosphatase, domain 2"/>
    <property type="match status" value="1"/>
</dbReference>
<dbReference type="Pfam" id="PF00702">
    <property type="entry name" value="Hydrolase"/>
    <property type="match status" value="1"/>
</dbReference>
<dbReference type="InterPro" id="IPR006439">
    <property type="entry name" value="HAD-SF_hydro_IA"/>
</dbReference>
<dbReference type="GO" id="GO:0016791">
    <property type="term" value="F:phosphatase activity"/>
    <property type="evidence" value="ECO:0007669"/>
    <property type="project" value="UniProtKB-ARBA"/>
</dbReference>
<comment type="caution">
    <text evidence="1">The sequence shown here is derived from an EMBL/GenBank/DDBJ whole genome shotgun (WGS) entry which is preliminary data.</text>
</comment>
<dbReference type="PANTHER" id="PTHR47829">
    <property type="entry name" value="HYDROLASE, PUTATIVE (AFU_ORTHOLOGUE AFUA_1G12880)-RELATED"/>
    <property type="match status" value="1"/>
</dbReference>
<organism evidence="1 2">
    <name type="scientific">Knufia fluminis</name>
    <dbReference type="NCBI Taxonomy" id="191047"/>
    <lineage>
        <taxon>Eukaryota</taxon>
        <taxon>Fungi</taxon>
        <taxon>Dikarya</taxon>
        <taxon>Ascomycota</taxon>
        <taxon>Pezizomycotina</taxon>
        <taxon>Eurotiomycetes</taxon>
        <taxon>Chaetothyriomycetidae</taxon>
        <taxon>Chaetothyriales</taxon>
        <taxon>Trichomeriaceae</taxon>
        <taxon>Knufia</taxon>
    </lineage>
</organism>
<protein>
    <recommendedName>
        <fullName evidence="3">Epoxide hydrolase</fullName>
    </recommendedName>
</protein>
<dbReference type="PANTHER" id="PTHR47829:SF1">
    <property type="entry name" value="HAD FAMILY PHOSPHATASE"/>
    <property type="match status" value="1"/>
</dbReference>
<dbReference type="Gene3D" id="3.40.50.1000">
    <property type="entry name" value="HAD superfamily/HAD-like"/>
    <property type="match status" value="1"/>
</dbReference>
<keyword evidence="2" id="KW-1185">Reference proteome</keyword>
<dbReference type="Proteomes" id="UP001316803">
    <property type="component" value="Unassembled WGS sequence"/>
</dbReference>
<reference evidence="1 2" key="1">
    <citation type="submission" date="2022-12" db="EMBL/GenBank/DDBJ databases">
        <title>Genomic features and morphological characterization of a novel Knufia sp. strain isolated from spacecraft assembly facility.</title>
        <authorList>
            <person name="Teixeira M."/>
            <person name="Chander A.M."/>
            <person name="Stajich J.E."/>
            <person name="Venkateswaran K."/>
        </authorList>
    </citation>
    <scope>NUCLEOTIDE SEQUENCE [LARGE SCALE GENOMIC DNA]</scope>
    <source>
        <strain evidence="1 2">FJI-L2-BK-P2</strain>
    </source>
</reference>
<dbReference type="CDD" id="cd02603">
    <property type="entry name" value="HAD_sEH-N_like"/>
    <property type="match status" value="1"/>
</dbReference>
<dbReference type="InterPro" id="IPR023214">
    <property type="entry name" value="HAD_sf"/>
</dbReference>
<name>A0AAN8F0E3_9EURO</name>
<dbReference type="SUPFAM" id="SSF56784">
    <property type="entry name" value="HAD-like"/>
    <property type="match status" value="1"/>
</dbReference>
<dbReference type="InterPro" id="IPR023198">
    <property type="entry name" value="PGP-like_dom2"/>
</dbReference>
<evidence type="ECO:0000313" key="1">
    <source>
        <dbReference type="EMBL" id="KAK5949286.1"/>
    </source>
</evidence>
<dbReference type="SFLD" id="SFLDG01129">
    <property type="entry name" value="C1.5:_HAD__Beta-PGM__Phosphata"/>
    <property type="match status" value="1"/>
</dbReference>
<dbReference type="AlphaFoldDB" id="A0AAN8F0E3"/>
<evidence type="ECO:0000313" key="2">
    <source>
        <dbReference type="Proteomes" id="UP001316803"/>
    </source>
</evidence>
<dbReference type="InterPro" id="IPR036412">
    <property type="entry name" value="HAD-like_sf"/>
</dbReference>
<evidence type="ECO:0008006" key="3">
    <source>
        <dbReference type="Google" id="ProtNLM"/>
    </source>
</evidence>
<gene>
    <name evidence="1" type="ORF">OHC33_009639</name>
</gene>
<dbReference type="InterPro" id="IPR052898">
    <property type="entry name" value="ACAD10-like"/>
</dbReference>
<dbReference type="SFLD" id="SFLDS00003">
    <property type="entry name" value="Haloacid_Dehalogenase"/>
    <property type="match status" value="1"/>
</dbReference>
<sequence>MPSSSKPKVLLFDIGGVCVVSPFQAILDYEKANNIPTGYINFSISFSKPNGAWQKLERGELPLDSNWFAAWKKDIQSPKSWEAYHKKKVDQSGYNALPPIPDVKVDDLYWTMMGISRQPDPHMAPALRKLKESGRWRLAALSNTSIFPPGHPFNEPRPGDIKDVFDVFISSAHVGMRKPDKIIYDFTMQKLREKWPEADIQPGDIVFFDDIGENLKMGKSVGWRTVKVWLGKTEDTVKELEKITGEQLSGDARAKL</sequence>
<accession>A0AAN8F0E3</accession>